<dbReference type="Gene3D" id="1.25.40.10">
    <property type="entry name" value="Tetratricopeptide repeat domain"/>
    <property type="match status" value="1"/>
</dbReference>
<organism evidence="1 2">
    <name type="scientific">Marinomonas aquimarina</name>
    <dbReference type="NCBI Taxonomy" id="295068"/>
    <lineage>
        <taxon>Bacteria</taxon>
        <taxon>Pseudomonadati</taxon>
        <taxon>Pseudomonadota</taxon>
        <taxon>Gammaproteobacteria</taxon>
        <taxon>Oceanospirillales</taxon>
        <taxon>Oceanospirillaceae</taxon>
        <taxon>Marinomonas</taxon>
    </lineage>
</organism>
<dbReference type="AlphaFoldDB" id="A0A1A8TLN1"/>
<evidence type="ECO:0000313" key="1">
    <source>
        <dbReference type="EMBL" id="SBS33695.1"/>
    </source>
</evidence>
<evidence type="ECO:0000313" key="2">
    <source>
        <dbReference type="Proteomes" id="UP000092627"/>
    </source>
</evidence>
<protein>
    <recommendedName>
        <fullName evidence="3">DUF924 domain-containing protein</fullName>
    </recommendedName>
</protein>
<reference evidence="1 2" key="1">
    <citation type="submission" date="2016-06" db="EMBL/GenBank/DDBJ databases">
        <authorList>
            <person name="Kjaerup R.B."/>
            <person name="Dalgaard T.S."/>
            <person name="Juul-Madsen H.R."/>
        </authorList>
    </citation>
    <scope>NUCLEOTIDE SEQUENCE [LARGE SCALE GENOMIC DNA]</scope>
    <source>
        <strain evidence="1 2">CECT 5080</strain>
    </source>
</reference>
<dbReference type="EMBL" id="FLOC01000016">
    <property type="protein sequence ID" value="SBS33695.1"/>
    <property type="molecule type" value="Genomic_DNA"/>
</dbReference>
<sequence length="178" mass="20933">MYQTVLDFWFIEIEPAQWWQKDVAFDRDIERRFAVLHEQAKAGELYDWRATAHGSLAEIIVLDQFSRNIYRDQPEAFACDPLALALAQFAIEKGMDKSLSQTERSFLYMPFMHSESKRIHSQALRLFEDLGNANNLDFERQHKAIIDRFGRYPHRNDILGRESSAEERAFLEQPNSSF</sequence>
<dbReference type="InterPro" id="IPR010323">
    <property type="entry name" value="DUF924"/>
</dbReference>
<gene>
    <name evidence="1" type="ORF">MAQ5080_02651</name>
</gene>
<keyword evidence="2" id="KW-1185">Reference proteome</keyword>
<proteinExistence type="predicted"/>
<dbReference type="InterPro" id="IPR011990">
    <property type="entry name" value="TPR-like_helical_dom_sf"/>
</dbReference>
<dbReference type="OrthoDB" id="7593450at2"/>
<accession>A0A1A8TLN1</accession>
<dbReference type="Pfam" id="PF06041">
    <property type="entry name" value="DUF924"/>
    <property type="match status" value="1"/>
</dbReference>
<evidence type="ECO:0008006" key="3">
    <source>
        <dbReference type="Google" id="ProtNLM"/>
    </source>
</evidence>
<dbReference type="Proteomes" id="UP000092627">
    <property type="component" value="Unassembled WGS sequence"/>
</dbReference>
<dbReference type="Gene3D" id="1.20.58.320">
    <property type="entry name" value="TPR-like"/>
    <property type="match status" value="1"/>
</dbReference>
<dbReference type="RefSeq" id="WP_067210921.1">
    <property type="nucleotide sequence ID" value="NZ_FLOC01000016.1"/>
</dbReference>
<dbReference type="SUPFAM" id="SSF48452">
    <property type="entry name" value="TPR-like"/>
    <property type="match status" value="1"/>
</dbReference>
<name>A0A1A8TLN1_9GAMM</name>